<evidence type="ECO:0000256" key="2">
    <source>
        <dbReference type="SAM" id="Coils"/>
    </source>
</evidence>
<dbReference type="Proteomes" id="UP000315377">
    <property type="component" value="Chromosome"/>
</dbReference>
<evidence type="ECO:0000313" key="6">
    <source>
        <dbReference type="EMBL" id="MCY9606554.1"/>
    </source>
</evidence>
<evidence type="ECO:0000313" key="8">
    <source>
        <dbReference type="Proteomes" id="UP000315377"/>
    </source>
</evidence>
<feature type="domain" description="PpiC" evidence="5">
    <location>
        <begin position="175"/>
        <end position="278"/>
    </location>
</feature>
<dbReference type="InterPro" id="IPR000297">
    <property type="entry name" value="PPIase_PpiC"/>
</dbReference>
<feature type="chain" id="PRO_5042822392" evidence="4">
    <location>
        <begin position="28"/>
        <end position="374"/>
    </location>
</feature>
<evidence type="ECO:0000313" key="9">
    <source>
        <dbReference type="Proteomes" id="UP001209276"/>
    </source>
</evidence>
<dbReference type="RefSeq" id="WP_087443269.1">
    <property type="nucleotide sequence ID" value="NZ_CABMNB010000031.1"/>
</dbReference>
<reference evidence="6 9" key="2">
    <citation type="submission" date="2022-05" db="EMBL/GenBank/DDBJ databases">
        <title>Genome Sequencing of Bee-Associated Microbes.</title>
        <authorList>
            <person name="Dunlap C."/>
        </authorList>
    </citation>
    <scope>NUCLEOTIDE SEQUENCE [LARGE SCALE GENOMIC DNA]</scope>
    <source>
        <strain evidence="6 9">NRRL B-14613</strain>
    </source>
</reference>
<feature type="region of interest" description="Disordered" evidence="3">
    <location>
        <begin position="318"/>
        <end position="374"/>
    </location>
</feature>
<evidence type="ECO:0000313" key="7">
    <source>
        <dbReference type="EMBL" id="QDM45015.1"/>
    </source>
</evidence>
<feature type="compositionally biased region" description="Basic and acidic residues" evidence="3">
    <location>
        <begin position="363"/>
        <end position="374"/>
    </location>
</feature>
<dbReference type="Gene3D" id="3.10.50.40">
    <property type="match status" value="1"/>
</dbReference>
<feature type="coiled-coil region" evidence="2">
    <location>
        <begin position="152"/>
        <end position="210"/>
    </location>
</feature>
<dbReference type="GeneID" id="76997685"/>
<dbReference type="InterPro" id="IPR027304">
    <property type="entry name" value="Trigger_fact/SurA_dom_sf"/>
</dbReference>
<dbReference type="InterPro" id="IPR050245">
    <property type="entry name" value="PrsA_foldase"/>
</dbReference>
<organism evidence="7 8">
    <name type="scientific">Paenibacillus thiaminolyticus</name>
    <name type="common">Bacillus thiaminolyticus</name>
    <dbReference type="NCBI Taxonomy" id="49283"/>
    <lineage>
        <taxon>Bacteria</taxon>
        <taxon>Bacillati</taxon>
        <taxon>Bacillota</taxon>
        <taxon>Bacilli</taxon>
        <taxon>Bacillales</taxon>
        <taxon>Paenibacillaceae</taxon>
        <taxon>Paenibacillus</taxon>
    </lineage>
</organism>
<name>A0AAP9DW42_PANTH</name>
<feature type="signal peptide" evidence="4">
    <location>
        <begin position="1"/>
        <end position="27"/>
    </location>
</feature>
<gene>
    <name evidence="7" type="ORF">FLT43_17130</name>
    <name evidence="6" type="ORF">M5W83_05180</name>
</gene>
<proteinExistence type="predicted"/>
<dbReference type="SUPFAM" id="SSF54534">
    <property type="entry name" value="FKBP-like"/>
    <property type="match status" value="1"/>
</dbReference>
<accession>A0AAP9DW42</accession>
<dbReference type="InterPro" id="IPR046357">
    <property type="entry name" value="PPIase_dom_sf"/>
</dbReference>
<dbReference type="Proteomes" id="UP001209276">
    <property type="component" value="Unassembled WGS sequence"/>
</dbReference>
<dbReference type="GO" id="GO:0003755">
    <property type="term" value="F:peptidyl-prolyl cis-trans isomerase activity"/>
    <property type="evidence" value="ECO:0007669"/>
    <property type="project" value="UniProtKB-KW"/>
</dbReference>
<keyword evidence="1 7" id="KW-0413">Isomerase</keyword>
<dbReference type="Pfam" id="PF13616">
    <property type="entry name" value="Rotamase_3"/>
    <property type="match status" value="1"/>
</dbReference>
<dbReference type="EMBL" id="CP041405">
    <property type="protein sequence ID" value="QDM45015.1"/>
    <property type="molecule type" value="Genomic_DNA"/>
</dbReference>
<sequence length="374" mass="42031">MLQNKQMRSKKWLLLALSAVLTLSVLAGCGKKDTAAAPKDGSKVVATYEGGEVTEDQFKKEMATMLVFYPEYEQIIGMDQFQEYFLKQQIAYLYLEGKASDKAKKTGGEKAKEQLDLMKAQAGDDEFKKILDAQKLTEADVTAYMTRILTVVQEYNDKVTDEQLKAEFEKNKKDMTVATVRHVLIGFEDKNGKERKKEDALKLAKDIEARLKKGEDFAKVAKEHSDDTGSADNGGLYEDKAVGGWVPQFKEAALTLPINEISEPVETEYGYHVMRVEARAEKTFDKLTDNEKTSLRTSAASELMNDFMEKDLEKLIKKIDLPKTEEQPDASKEEEPADSTGENKDTKQDDKQTETPQDNNAATDKKEDKAEGTK</sequence>
<dbReference type="EMBL" id="JAMDMM010000013">
    <property type="protein sequence ID" value="MCY9606554.1"/>
    <property type="molecule type" value="Genomic_DNA"/>
</dbReference>
<reference evidence="7 8" key="1">
    <citation type="submission" date="2019-07" db="EMBL/GenBank/DDBJ databases">
        <title>Paenibacillus thiaminolyticus NRRL B-4156.</title>
        <authorList>
            <person name="Hehnly C."/>
            <person name="Zhang L."/>
        </authorList>
    </citation>
    <scope>NUCLEOTIDE SEQUENCE [LARGE SCALE GENOMIC DNA]</scope>
    <source>
        <strain evidence="7 8">NRRL B-4156</strain>
    </source>
</reference>
<feature type="compositionally biased region" description="Basic and acidic residues" evidence="3">
    <location>
        <begin position="318"/>
        <end position="334"/>
    </location>
</feature>
<keyword evidence="2" id="KW-0175">Coiled coil</keyword>
<feature type="compositionally biased region" description="Basic and acidic residues" evidence="3">
    <location>
        <begin position="341"/>
        <end position="353"/>
    </location>
</feature>
<dbReference type="EC" id="5.2.1.8" evidence="6"/>
<protein>
    <submittedName>
        <fullName evidence="7">Peptidylprolyl isomerase</fullName>
        <ecNumber evidence="6">5.2.1.8</ecNumber>
    </submittedName>
</protein>
<dbReference type="PROSITE" id="PS51257">
    <property type="entry name" value="PROKAR_LIPOPROTEIN"/>
    <property type="match status" value="1"/>
</dbReference>
<keyword evidence="4" id="KW-0732">Signal</keyword>
<dbReference type="SUPFAM" id="SSF109998">
    <property type="entry name" value="Triger factor/SurA peptide-binding domain-like"/>
    <property type="match status" value="1"/>
</dbReference>
<evidence type="ECO:0000256" key="3">
    <source>
        <dbReference type="SAM" id="MobiDB-lite"/>
    </source>
</evidence>
<evidence type="ECO:0000259" key="5">
    <source>
        <dbReference type="PROSITE" id="PS50198"/>
    </source>
</evidence>
<dbReference type="AlphaFoldDB" id="A0AAP9DW42"/>
<dbReference type="PROSITE" id="PS50198">
    <property type="entry name" value="PPIC_PPIASE_2"/>
    <property type="match status" value="1"/>
</dbReference>
<keyword evidence="9" id="KW-1185">Reference proteome</keyword>
<dbReference type="PANTHER" id="PTHR47245">
    <property type="entry name" value="PEPTIDYLPROLYL ISOMERASE"/>
    <property type="match status" value="1"/>
</dbReference>
<evidence type="ECO:0000256" key="1">
    <source>
        <dbReference type="PROSITE-ProRule" id="PRU00278"/>
    </source>
</evidence>
<keyword evidence="1" id="KW-0697">Rotamase</keyword>
<evidence type="ECO:0000256" key="4">
    <source>
        <dbReference type="SAM" id="SignalP"/>
    </source>
</evidence>
<dbReference type="PANTHER" id="PTHR47245:SF2">
    <property type="entry name" value="PEPTIDYL-PROLYL CIS-TRANS ISOMERASE HP_0175-RELATED"/>
    <property type="match status" value="1"/>
</dbReference>